<dbReference type="SMART" id="SM00388">
    <property type="entry name" value="HisKA"/>
    <property type="match status" value="1"/>
</dbReference>
<dbReference type="Pfam" id="PF00512">
    <property type="entry name" value="HisKA"/>
    <property type="match status" value="1"/>
</dbReference>
<dbReference type="SMART" id="SM00091">
    <property type="entry name" value="PAS"/>
    <property type="match status" value="1"/>
</dbReference>
<keyword evidence="7" id="KW-0812">Transmembrane</keyword>
<dbReference type="AlphaFoldDB" id="A0A0G1NKH0"/>
<dbReference type="PROSITE" id="PS50113">
    <property type="entry name" value="PAC"/>
    <property type="match status" value="1"/>
</dbReference>
<dbReference type="EMBL" id="LCLS01000026">
    <property type="protein sequence ID" value="KKU20847.1"/>
    <property type="molecule type" value="Genomic_DNA"/>
</dbReference>
<accession>A0A0G1NKH0</accession>
<dbReference type="EC" id="2.7.13.3" evidence="2"/>
<dbReference type="CDD" id="cd00130">
    <property type="entry name" value="PAS"/>
    <property type="match status" value="1"/>
</dbReference>
<name>A0A0G1NKH0_9BACT</name>
<dbReference type="Proteomes" id="UP000034107">
    <property type="component" value="Unassembled WGS sequence"/>
</dbReference>
<dbReference type="FunFam" id="3.30.565.10:FF:000006">
    <property type="entry name" value="Sensor histidine kinase WalK"/>
    <property type="match status" value="1"/>
</dbReference>
<evidence type="ECO:0000256" key="1">
    <source>
        <dbReference type="ARBA" id="ARBA00000085"/>
    </source>
</evidence>
<dbReference type="InterPro" id="IPR036097">
    <property type="entry name" value="HisK_dim/P_sf"/>
</dbReference>
<keyword evidence="4" id="KW-0808">Transferase</keyword>
<dbReference type="InterPro" id="IPR000014">
    <property type="entry name" value="PAS"/>
</dbReference>
<evidence type="ECO:0000256" key="4">
    <source>
        <dbReference type="ARBA" id="ARBA00022679"/>
    </source>
</evidence>
<dbReference type="InterPro" id="IPR035965">
    <property type="entry name" value="PAS-like_dom_sf"/>
</dbReference>
<dbReference type="NCBIfam" id="TIGR00229">
    <property type="entry name" value="sensory_box"/>
    <property type="match status" value="1"/>
</dbReference>
<dbReference type="SMART" id="SM00387">
    <property type="entry name" value="HATPase_c"/>
    <property type="match status" value="1"/>
</dbReference>
<reference evidence="11 12" key="1">
    <citation type="journal article" date="2015" name="Nature">
        <title>rRNA introns, odd ribosomes, and small enigmatic genomes across a large radiation of phyla.</title>
        <authorList>
            <person name="Brown C.T."/>
            <person name="Hug L.A."/>
            <person name="Thomas B.C."/>
            <person name="Sharon I."/>
            <person name="Castelle C.J."/>
            <person name="Singh A."/>
            <person name="Wilkins M.J."/>
            <person name="Williams K.H."/>
            <person name="Banfield J.F."/>
        </authorList>
    </citation>
    <scope>NUCLEOTIDE SEQUENCE [LARGE SCALE GENOMIC DNA]</scope>
</reference>
<evidence type="ECO:0000256" key="3">
    <source>
        <dbReference type="ARBA" id="ARBA00022553"/>
    </source>
</evidence>
<dbReference type="Gene3D" id="3.30.565.10">
    <property type="entry name" value="Histidine kinase-like ATPase, C-terminal domain"/>
    <property type="match status" value="1"/>
</dbReference>
<dbReference type="PANTHER" id="PTHR43711">
    <property type="entry name" value="TWO-COMPONENT HISTIDINE KINASE"/>
    <property type="match status" value="1"/>
</dbReference>
<dbReference type="InterPro" id="IPR003661">
    <property type="entry name" value="HisK_dim/P_dom"/>
</dbReference>
<dbReference type="Gene3D" id="3.30.450.20">
    <property type="entry name" value="PAS domain"/>
    <property type="match status" value="1"/>
</dbReference>
<gene>
    <name evidence="11" type="ORF">UX31_C0026G0001</name>
</gene>
<keyword evidence="5 11" id="KW-0418">Kinase</keyword>
<dbReference type="InterPro" id="IPR000700">
    <property type="entry name" value="PAS-assoc_C"/>
</dbReference>
<dbReference type="GO" id="GO:0006355">
    <property type="term" value="P:regulation of DNA-templated transcription"/>
    <property type="evidence" value="ECO:0007669"/>
    <property type="project" value="InterPro"/>
</dbReference>
<dbReference type="PROSITE" id="PS50109">
    <property type="entry name" value="HIS_KIN"/>
    <property type="match status" value="1"/>
</dbReference>
<feature type="transmembrane region" description="Helical" evidence="7">
    <location>
        <begin position="6"/>
        <end position="22"/>
    </location>
</feature>
<keyword evidence="7" id="KW-1133">Transmembrane helix</keyword>
<dbReference type="InterPro" id="IPR036890">
    <property type="entry name" value="HATPase_C_sf"/>
</dbReference>
<dbReference type="InterPro" id="IPR003594">
    <property type="entry name" value="HATPase_dom"/>
</dbReference>
<evidence type="ECO:0000256" key="7">
    <source>
        <dbReference type="SAM" id="Phobius"/>
    </source>
</evidence>
<comment type="catalytic activity">
    <reaction evidence="1">
        <text>ATP + protein L-histidine = ADP + protein N-phospho-L-histidine.</text>
        <dbReference type="EC" id="2.7.13.3"/>
    </reaction>
</comment>
<dbReference type="GO" id="GO:0000155">
    <property type="term" value="F:phosphorelay sensor kinase activity"/>
    <property type="evidence" value="ECO:0007669"/>
    <property type="project" value="InterPro"/>
</dbReference>
<keyword evidence="6" id="KW-0902">Two-component regulatory system</keyword>
<dbReference type="InterPro" id="IPR005467">
    <property type="entry name" value="His_kinase_dom"/>
</dbReference>
<dbReference type="SUPFAM" id="SSF47384">
    <property type="entry name" value="Homodimeric domain of signal transducing histidine kinase"/>
    <property type="match status" value="1"/>
</dbReference>
<dbReference type="InterPro" id="IPR004358">
    <property type="entry name" value="Sig_transdc_His_kin-like_C"/>
</dbReference>
<feature type="domain" description="PAS" evidence="9">
    <location>
        <begin position="40"/>
        <end position="115"/>
    </location>
</feature>
<proteinExistence type="predicted"/>
<protein>
    <recommendedName>
        <fullName evidence="2">histidine kinase</fullName>
        <ecNumber evidence="2">2.7.13.3</ecNumber>
    </recommendedName>
</protein>
<dbReference type="CDD" id="cd00082">
    <property type="entry name" value="HisKA"/>
    <property type="match status" value="1"/>
</dbReference>
<dbReference type="PROSITE" id="PS50112">
    <property type="entry name" value="PAS"/>
    <property type="match status" value="1"/>
</dbReference>
<dbReference type="Gene3D" id="1.10.287.130">
    <property type="match status" value="1"/>
</dbReference>
<evidence type="ECO:0000313" key="12">
    <source>
        <dbReference type="Proteomes" id="UP000034107"/>
    </source>
</evidence>
<keyword evidence="7" id="KW-0472">Membrane</keyword>
<dbReference type="Pfam" id="PF00989">
    <property type="entry name" value="PAS"/>
    <property type="match status" value="1"/>
</dbReference>
<evidence type="ECO:0000256" key="2">
    <source>
        <dbReference type="ARBA" id="ARBA00012438"/>
    </source>
</evidence>
<keyword evidence="3" id="KW-0597">Phosphoprotein</keyword>
<dbReference type="CDD" id="cd00075">
    <property type="entry name" value="HATPase"/>
    <property type="match status" value="1"/>
</dbReference>
<comment type="caution">
    <text evidence="11">The sequence shown here is derived from an EMBL/GenBank/DDBJ whole genome shotgun (WGS) entry which is preliminary data.</text>
</comment>
<dbReference type="InterPro" id="IPR013767">
    <property type="entry name" value="PAS_fold"/>
</dbReference>
<evidence type="ECO:0000256" key="5">
    <source>
        <dbReference type="ARBA" id="ARBA00022777"/>
    </source>
</evidence>
<organism evidence="11 12">
    <name type="scientific">Candidatus Nomurabacteria bacterium GW2011_GWA1_46_11</name>
    <dbReference type="NCBI Taxonomy" id="1618732"/>
    <lineage>
        <taxon>Bacteria</taxon>
        <taxon>Candidatus Nomuraibacteriota</taxon>
    </lineage>
</organism>
<dbReference type="PANTHER" id="PTHR43711:SF31">
    <property type="entry name" value="HISTIDINE KINASE"/>
    <property type="match status" value="1"/>
</dbReference>
<dbReference type="PRINTS" id="PR00344">
    <property type="entry name" value="BCTRLSENSOR"/>
</dbReference>
<dbReference type="InterPro" id="IPR050736">
    <property type="entry name" value="Sensor_HK_Regulatory"/>
</dbReference>
<dbReference type="Pfam" id="PF02518">
    <property type="entry name" value="HATPase_c"/>
    <property type="match status" value="1"/>
</dbReference>
<evidence type="ECO:0000313" key="11">
    <source>
        <dbReference type="EMBL" id="KKU20847.1"/>
    </source>
</evidence>
<dbReference type="InterPro" id="IPR001610">
    <property type="entry name" value="PAC"/>
</dbReference>
<dbReference type="SUPFAM" id="SSF55874">
    <property type="entry name" value="ATPase domain of HSP90 chaperone/DNA topoisomerase II/histidine kinase"/>
    <property type="match status" value="1"/>
</dbReference>
<feature type="domain" description="PAC" evidence="10">
    <location>
        <begin position="119"/>
        <end position="170"/>
    </location>
</feature>
<dbReference type="SMART" id="SM00086">
    <property type="entry name" value="PAC"/>
    <property type="match status" value="1"/>
</dbReference>
<dbReference type="SUPFAM" id="SSF55785">
    <property type="entry name" value="PYP-like sensor domain (PAS domain)"/>
    <property type="match status" value="1"/>
</dbReference>
<feature type="domain" description="Histidine kinase" evidence="8">
    <location>
        <begin position="174"/>
        <end position="393"/>
    </location>
</feature>
<evidence type="ECO:0000259" key="8">
    <source>
        <dbReference type="PROSITE" id="PS50109"/>
    </source>
</evidence>
<evidence type="ECO:0000259" key="10">
    <source>
        <dbReference type="PROSITE" id="PS50113"/>
    </source>
</evidence>
<evidence type="ECO:0000256" key="6">
    <source>
        <dbReference type="ARBA" id="ARBA00023012"/>
    </source>
</evidence>
<sequence>MTALVVWISVIVVLVGFYILTYRKSGKESVQASCDISKEDQLKYQALLSSIGEGIVVTDRYGLIELINHKAEEMVGWKNEEVVGRRWCDVALLVDEKGDQIPREKRATQKVLSTGQAVFNDTYFYVRRDGTKFPVGTTAAPIVENGKTIGVIAVFRDITHEKEVDRAKSEFVSLASHQLRTPLSAVKWFSELLIDGDAGQLTTNQSEFVGNIHKSNERLIEMVNSLLNITRIESGRIIVDPKPTNLADLVNQVLEDLQEKIREKKLTMVVSVHGQLPQVALDARMINHVYLILLSNSIKYSPEGSQITVIISKNDKEVVSQVSDAGCGIPQSDQSRIFEKFFRATNAVRTVTEGTGLGLYLAKVIVESSGGKIWFTSKENGGTTFWFTLPLTGMAPKAGEVTLNS</sequence>
<evidence type="ECO:0000259" key="9">
    <source>
        <dbReference type="PROSITE" id="PS50112"/>
    </source>
</evidence>